<evidence type="ECO:0000313" key="1">
    <source>
        <dbReference type="EMBL" id="CCO21048.1"/>
    </source>
</evidence>
<name>S0DDG4_9ZZZZ</name>
<evidence type="ECO:0008006" key="2">
    <source>
        <dbReference type="Google" id="ProtNLM"/>
    </source>
</evidence>
<proteinExistence type="predicted"/>
<dbReference type="Pfam" id="PF17170">
    <property type="entry name" value="DUF5128"/>
    <property type="match status" value="1"/>
</dbReference>
<dbReference type="Gene3D" id="2.120.10.30">
    <property type="entry name" value="TolB, C-terminal domain"/>
    <property type="match status" value="1"/>
</dbReference>
<dbReference type="EMBL" id="HF548281">
    <property type="protein sequence ID" value="CCO21048.1"/>
    <property type="molecule type" value="Genomic_DNA"/>
</dbReference>
<dbReference type="AlphaFoldDB" id="S0DDG4"/>
<protein>
    <recommendedName>
        <fullName evidence="2">6-bladed beta-propeller</fullName>
    </recommendedName>
</protein>
<accession>S0DDG4</accession>
<dbReference type="InterPro" id="IPR011042">
    <property type="entry name" value="6-blade_b-propeller_TolB-like"/>
</dbReference>
<reference evidence="1" key="2">
    <citation type="journal article" date="2013" name="Biotechnol. Biofuels">
        <title>Mining for hemicellulases in the fungus-growing termite Pseudacanthotermes militaris using functional metagenomics.</title>
        <authorList>
            <person name="Bastien G."/>
            <person name="Arnal G."/>
            <person name="Bozonnet S."/>
            <person name="Laguerre S."/>
            <person name="Ferreira F."/>
            <person name="Faure R."/>
            <person name="Henrissat B."/>
            <person name="Lefevre F."/>
            <person name="Robe P."/>
            <person name="Bouchez O."/>
            <person name="Noirot C."/>
            <person name="Dumon C."/>
            <person name="O'Donohue M."/>
        </authorList>
    </citation>
    <scope>NUCLEOTIDE SEQUENCE</scope>
</reference>
<gene>
    <name evidence="1" type="ORF">BN138_236</name>
</gene>
<reference evidence="1" key="1">
    <citation type="submission" date="2012-10" db="EMBL/GenBank/DDBJ databases">
        <authorList>
            <person name="Sandrine L."/>
        </authorList>
    </citation>
    <scope>NUCLEOTIDE SEQUENCE</scope>
</reference>
<organism evidence="1">
    <name type="scientific">termite gut metagenome</name>
    <dbReference type="NCBI Taxonomy" id="433724"/>
    <lineage>
        <taxon>unclassified sequences</taxon>
        <taxon>metagenomes</taxon>
        <taxon>organismal metagenomes</taxon>
    </lineage>
</organism>
<sequence>MVSADITAIKDTITMPLSSLVESLEIISLDNRDEALFQYGNVFLSDNHIGISTTNPRSFKLFDRKGKYLRDIGREGRGPGEYLMIYSAAIDEKSETVYILPWNATEMLAFGIDGTIKNSVKLAYKAPKSVFNLNSDGTISFAVVPVGNTPVWAWTQDREGNVVNKIANPKAGQPIDFNSEITAGKNTGEFDPFLLMYGNESNDALSRYNVGAGKTEPIFTVKNIQQKKPPYYSYTQLPNHFIGNYTPGMEQVGEHAFAGLPPVHFIIDKETLQGAYYKLVMDELGDMGAWPSFSQGYFISNMAAIHFKAELEKLLSSGRVADKAMLDKITALDNSLNEEDNNVIILGRLKK</sequence>